<protein>
    <submittedName>
        <fullName evidence="1">Uncharacterized protein</fullName>
    </submittedName>
</protein>
<evidence type="ECO:0000313" key="1">
    <source>
        <dbReference type="EMBL" id="TPG08293.1"/>
    </source>
</evidence>
<reference evidence="1 2" key="1">
    <citation type="journal article" date="2019" name="Environ. Microbiol.">
        <title>Species interactions and distinct microbial communities in high Arctic permafrost affected cryosols are associated with the CH4 and CO2 gas fluxes.</title>
        <authorList>
            <person name="Altshuler I."/>
            <person name="Hamel J."/>
            <person name="Turney S."/>
            <person name="Magnuson E."/>
            <person name="Levesque R."/>
            <person name="Greer C."/>
            <person name="Whyte L.G."/>
        </authorList>
    </citation>
    <scope>NUCLEOTIDE SEQUENCE [LARGE SCALE GENOMIC DNA]</scope>
    <source>
        <strain evidence="1 2">S13Y</strain>
    </source>
</reference>
<dbReference type="AlphaFoldDB" id="A0A502C659"/>
<proteinExistence type="predicted"/>
<keyword evidence="2" id="KW-1185">Reference proteome</keyword>
<name>A0A502C659_9GAMM</name>
<dbReference type="RefSeq" id="WP_140652826.1">
    <property type="nucleotide sequence ID" value="NZ_RCZO01000006.1"/>
</dbReference>
<evidence type="ECO:0000313" key="2">
    <source>
        <dbReference type="Proteomes" id="UP000319486"/>
    </source>
</evidence>
<sequence>MTIDRKPLALCMLERVTSRRPAVTITAPCATVGREYTGVDDDNRVAYMAQSAATRNGRVAPFHLRQKPHLRVKPRVRVIA</sequence>
<comment type="caution">
    <text evidence="1">The sequence shown here is derived from an EMBL/GenBank/DDBJ whole genome shotgun (WGS) entry which is preliminary data.</text>
</comment>
<gene>
    <name evidence="1" type="ORF">EAH88_11710</name>
</gene>
<organism evidence="1 2">
    <name type="scientific">Rhodanobacter glycinis</name>
    <dbReference type="NCBI Taxonomy" id="582702"/>
    <lineage>
        <taxon>Bacteria</taxon>
        <taxon>Pseudomonadati</taxon>
        <taxon>Pseudomonadota</taxon>
        <taxon>Gammaproteobacteria</taxon>
        <taxon>Lysobacterales</taxon>
        <taxon>Rhodanobacteraceae</taxon>
        <taxon>Rhodanobacter</taxon>
    </lineage>
</organism>
<dbReference type="Proteomes" id="UP000319486">
    <property type="component" value="Unassembled WGS sequence"/>
</dbReference>
<dbReference type="EMBL" id="RCZO01000006">
    <property type="protein sequence ID" value="TPG08293.1"/>
    <property type="molecule type" value="Genomic_DNA"/>
</dbReference>
<accession>A0A502C659</accession>